<organism evidence="2 3">
    <name type="scientific">Leptidea sinapis</name>
    <dbReference type="NCBI Taxonomy" id="189913"/>
    <lineage>
        <taxon>Eukaryota</taxon>
        <taxon>Metazoa</taxon>
        <taxon>Ecdysozoa</taxon>
        <taxon>Arthropoda</taxon>
        <taxon>Hexapoda</taxon>
        <taxon>Insecta</taxon>
        <taxon>Pterygota</taxon>
        <taxon>Neoptera</taxon>
        <taxon>Endopterygota</taxon>
        <taxon>Lepidoptera</taxon>
        <taxon>Glossata</taxon>
        <taxon>Ditrysia</taxon>
        <taxon>Papilionoidea</taxon>
        <taxon>Pieridae</taxon>
        <taxon>Dismorphiinae</taxon>
        <taxon>Leptidea</taxon>
    </lineage>
</organism>
<reference evidence="2 3" key="1">
    <citation type="submission" date="2017-07" db="EMBL/GenBank/DDBJ databases">
        <authorList>
            <person name="Talla V."/>
            <person name="Backstrom N."/>
        </authorList>
    </citation>
    <scope>NUCLEOTIDE SEQUENCE [LARGE SCALE GENOMIC DNA]</scope>
</reference>
<accession>A0A5E4PVC8</accession>
<protein>
    <submittedName>
        <fullName evidence="2">Uncharacterized protein</fullName>
    </submittedName>
</protein>
<feature type="compositionally biased region" description="Polar residues" evidence="1">
    <location>
        <begin position="1"/>
        <end position="12"/>
    </location>
</feature>
<keyword evidence="3" id="KW-1185">Reference proteome</keyword>
<dbReference type="AlphaFoldDB" id="A0A5E4PVC8"/>
<dbReference type="Proteomes" id="UP000324832">
    <property type="component" value="Unassembled WGS sequence"/>
</dbReference>
<evidence type="ECO:0000256" key="1">
    <source>
        <dbReference type="SAM" id="MobiDB-lite"/>
    </source>
</evidence>
<evidence type="ECO:0000313" key="3">
    <source>
        <dbReference type="Proteomes" id="UP000324832"/>
    </source>
</evidence>
<gene>
    <name evidence="2" type="ORF">LSINAPIS_LOCUS2139</name>
</gene>
<feature type="region of interest" description="Disordered" evidence="1">
    <location>
        <begin position="1"/>
        <end position="23"/>
    </location>
</feature>
<proteinExistence type="predicted"/>
<name>A0A5E4PVC8_9NEOP</name>
<feature type="non-terminal residue" evidence="2">
    <location>
        <position position="159"/>
    </location>
</feature>
<sequence>MTTSSQPQAVNTKNERTRKLQPPKSAAVVVTVLPEAAGKGLTYAAVFKKARDTLASEFGSVAARLHLAQTGARVLEFPGADGAKTADTFAQKLRCVMSDSDGVRVARPTKCAEMRISGLDDSVSADDVRVAIQSKTGCSSENIRVGTIRPGQGGLGAVW</sequence>
<evidence type="ECO:0000313" key="2">
    <source>
        <dbReference type="EMBL" id="VVC88878.1"/>
    </source>
</evidence>
<dbReference type="EMBL" id="FZQP02000412">
    <property type="protein sequence ID" value="VVC88878.1"/>
    <property type="molecule type" value="Genomic_DNA"/>
</dbReference>